<dbReference type="PANTHER" id="PTHR12911">
    <property type="entry name" value="SAD1/UNC-84-LIKE PROTEIN-RELATED"/>
    <property type="match status" value="1"/>
</dbReference>
<evidence type="ECO:0000256" key="4">
    <source>
        <dbReference type="ARBA" id="ARBA00023136"/>
    </source>
</evidence>
<dbReference type="AlphaFoldDB" id="A0A8M1K7J8"/>
<feature type="domain" description="SUN" evidence="9">
    <location>
        <begin position="486"/>
        <end position="648"/>
    </location>
</feature>
<evidence type="ECO:0000313" key="10">
    <source>
        <dbReference type="Proteomes" id="UP000515152"/>
    </source>
</evidence>
<name>A0A8M1K7J8_CLUHA</name>
<keyword evidence="3 6" id="KW-0175">Coiled coil</keyword>
<protein>
    <submittedName>
        <fullName evidence="11">SUN domain-containing protein 2-like</fullName>
    </submittedName>
</protein>
<evidence type="ECO:0000256" key="6">
    <source>
        <dbReference type="SAM" id="Coils"/>
    </source>
</evidence>
<keyword evidence="2 8" id="KW-1133">Transmembrane helix</keyword>
<keyword evidence="10" id="KW-1185">Reference proteome</keyword>
<dbReference type="PROSITE" id="PS51469">
    <property type="entry name" value="SUN"/>
    <property type="match status" value="1"/>
</dbReference>
<dbReference type="GeneID" id="122128997"/>
<dbReference type="Proteomes" id="UP000515152">
    <property type="component" value="Unplaced"/>
</dbReference>
<dbReference type="PANTHER" id="PTHR12911:SF22">
    <property type="entry name" value="SUN DOMAIN-CONTAINING PROTEIN 2"/>
    <property type="match status" value="1"/>
</dbReference>
<dbReference type="OrthoDB" id="342281at2759"/>
<feature type="coiled-coil region" evidence="6">
    <location>
        <begin position="366"/>
        <end position="393"/>
    </location>
</feature>
<dbReference type="GO" id="GO:0005637">
    <property type="term" value="C:nuclear inner membrane"/>
    <property type="evidence" value="ECO:0007669"/>
    <property type="project" value="UniProtKB-SubCell"/>
</dbReference>
<feature type="region of interest" description="Disordered" evidence="7">
    <location>
        <begin position="39"/>
        <end position="63"/>
    </location>
</feature>
<dbReference type="InterPro" id="IPR012919">
    <property type="entry name" value="SUN_dom"/>
</dbReference>
<accession>A0A8M1K7J8</accession>
<gene>
    <name evidence="11" type="primary">LOC122128997</name>
</gene>
<keyword evidence="4 8" id="KW-0472">Membrane</keyword>
<proteinExistence type="predicted"/>
<dbReference type="FunFam" id="2.60.120.260:FF:000009">
    <property type="entry name" value="SUN domain-containing protein 1 isoform X1"/>
    <property type="match status" value="1"/>
</dbReference>
<keyword evidence="1 8" id="KW-0812">Transmembrane</keyword>
<reference evidence="11" key="1">
    <citation type="submission" date="2025-08" db="UniProtKB">
        <authorList>
            <consortium name="RefSeq"/>
        </authorList>
    </citation>
    <scope>IDENTIFICATION</scope>
</reference>
<dbReference type="Pfam" id="PF07738">
    <property type="entry name" value="Sad1_UNC"/>
    <property type="match status" value="1"/>
</dbReference>
<evidence type="ECO:0000313" key="11">
    <source>
        <dbReference type="RefSeq" id="XP_042559981.1"/>
    </source>
</evidence>
<dbReference type="GO" id="GO:0043495">
    <property type="term" value="F:protein-membrane adaptor activity"/>
    <property type="evidence" value="ECO:0007669"/>
    <property type="project" value="TreeGrafter"/>
</dbReference>
<evidence type="ECO:0000256" key="8">
    <source>
        <dbReference type="SAM" id="Phobius"/>
    </source>
</evidence>
<dbReference type="Pfam" id="PF18580">
    <property type="entry name" value="HTH_SUN2"/>
    <property type="match status" value="1"/>
</dbReference>
<dbReference type="KEGG" id="char:122128997"/>
<sequence>MSRRSMRLLTSDYYRNDGEMNGRSSSQVSYKETPVRVFKRRTGSRSQTVSRTGSQVTTPSLSRTASHAATPCLSFSSLTTEASLRGVVSALKAATQSQSCHVGSASCFSVPSVCPSPHHGSCSSGRPLLDQSCITSGYSSSEECEAVLAPTWRKRSRLLSRSQRTSSSRMLSGDAELVETSLTRVLFAGLTLLCCSLFGLLRDVLPHSSRTQHLRKPALTVLTLTLFATGFWYWYPALTSLLMVAEPAWPGYSTSTLGMNTDPRIVTDFNVFRKEVLDRIHQGEAKWKESWTTELDGVKRDIGLLKEDGERHRRMSEIMRVEMTNFKDVAKNNDLDQQTWVNKKVTGVAQKVAKLKDSVSYLRTAHHNLEQRLDGQENTNAQLKKELTDWLKQEFRAALGEEARISVLRPELQGALEALEKRLLQHLAKELRKERGNMWRIVGESLQNEGLGSITVKHVQEIVQRALSLYRADGTGMADYALESLGATVIGSRSSETYRTRSPCVSLFGVPLWYASESPHTVIQPEMHPGKCWAFKGSQGFLTIGLSLPVRVTHVTLQHIPKSLSPTGRIDSAPREFAVYGLSGFDEQEEGKFLGRFTYNSDGEPIQTFELPDSVKDVYRAVQLRVLSNWGNPEYSCVYRFRVHGQPLPH</sequence>
<evidence type="ECO:0000256" key="1">
    <source>
        <dbReference type="ARBA" id="ARBA00022692"/>
    </source>
</evidence>
<dbReference type="RefSeq" id="XP_042559981.1">
    <property type="nucleotide sequence ID" value="XM_042704047.1"/>
</dbReference>
<feature type="compositionally biased region" description="Polar residues" evidence="7">
    <location>
        <begin position="44"/>
        <end position="63"/>
    </location>
</feature>
<dbReference type="InterPro" id="IPR040994">
    <property type="entry name" value="Sun_CC2"/>
</dbReference>
<evidence type="ECO:0000256" key="3">
    <source>
        <dbReference type="ARBA" id="ARBA00023054"/>
    </source>
</evidence>
<evidence type="ECO:0000259" key="9">
    <source>
        <dbReference type="PROSITE" id="PS51469"/>
    </source>
</evidence>
<dbReference type="GO" id="GO:0034993">
    <property type="term" value="C:meiotic nuclear membrane microtubule tethering complex"/>
    <property type="evidence" value="ECO:0007669"/>
    <property type="project" value="TreeGrafter"/>
</dbReference>
<feature type="transmembrane region" description="Helical" evidence="8">
    <location>
        <begin position="217"/>
        <end position="235"/>
    </location>
</feature>
<evidence type="ECO:0000256" key="2">
    <source>
        <dbReference type="ARBA" id="ARBA00022989"/>
    </source>
</evidence>
<evidence type="ECO:0000256" key="7">
    <source>
        <dbReference type="SAM" id="MobiDB-lite"/>
    </source>
</evidence>
<organism evidence="10 11">
    <name type="scientific">Clupea harengus</name>
    <name type="common">Atlantic herring</name>
    <dbReference type="NCBI Taxonomy" id="7950"/>
    <lineage>
        <taxon>Eukaryota</taxon>
        <taxon>Metazoa</taxon>
        <taxon>Chordata</taxon>
        <taxon>Craniata</taxon>
        <taxon>Vertebrata</taxon>
        <taxon>Euteleostomi</taxon>
        <taxon>Actinopterygii</taxon>
        <taxon>Neopterygii</taxon>
        <taxon>Teleostei</taxon>
        <taxon>Clupei</taxon>
        <taxon>Clupeiformes</taxon>
        <taxon>Clupeoidei</taxon>
        <taxon>Clupeidae</taxon>
        <taxon>Clupea</taxon>
    </lineage>
</organism>
<evidence type="ECO:0000256" key="5">
    <source>
        <dbReference type="ARBA" id="ARBA00037816"/>
    </source>
</evidence>
<comment type="subcellular location">
    <subcellularLocation>
        <location evidence="5">Nucleus inner membrane</location>
        <topology evidence="5">Single-pass type II membrane protein</topology>
    </subcellularLocation>
</comment>
<dbReference type="InterPro" id="IPR045119">
    <property type="entry name" value="SUN1-5"/>
</dbReference>